<evidence type="ECO:0000256" key="1">
    <source>
        <dbReference type="ARBA" id="ARBA00008950"/>
    </source>
</evidence>
<dbReference type="EMBL" id="JABBPN010000008">
    <property type="protein sequence ID" value="NMO96292.1"/>
    <property type="molecule type" value="Genomic_DNA"/>
</dbReference>
<sequence length="171" mass="18994">MSQPFKIGVLSDTHMPRMAKKLPQVLIEGLAGCDLIIHAGDWVDWSVYEALSELAQVVGVSGNGDPEDMVDHFGLSKVIEIQGKIIGIVHGHGTRGSTVSRAIQTFEHLDRIDCIIFGHSHIPVLREENQILLFNPGSPTDKRKQDRYSFGILEIAEGKLSGKHIFYEDKH</sequence>
<evidence type="ECO:0000256" key="2">
    <source>
        <dbReference type="RuleBase" id="RU362039"/>
    </source>
</evidence>
<reference evidence="4 5" key="1">
    <citation type="submission" date="2020-04" db="EMBL/GenBank/DDBJ databases">
        <title>Paenibacillus algicola sp. nov., a novel marine bacterium producing alginate lyase.</title>
        <authorList>
            <person name="Huang H."/>
        </authorList>
    </citation>
    <scope>NUCLEOTIDE SEQUENCE [LARGE SCALE GENOMIC DNA]</scope>
    <source>
        <strain evidence="4 5">L7-75</strain>
    </source>
</reference>
<dbReference type="GO" id="GO:0046872">
    <property type="term" value="F:metal ion binding"/>
    <property type="evidence" value="ECO:0007669"/>
    <property type="project" value="UniProtKB-KW"/>
</dbReference>
<dbReference type="PANTHER" id="PTHR11124">
    <property type="entry name" value="VACUOLAR SORTING PROTEIN VPS29"/>
    <property type="match status" value="1"/>
</dbReference>
<evidence type="ECO:0000259" key="3">
    <source>
        <dbReference type="Pfam" id="PF12850"/>
    </source>
</evidence>
<dbReference type="InterPro" id="IPR029052">
    <property type="entry name" value="Metallo-depent_PP-like"/>
</dbReference>
<dbReference type="SUPFAM" id="SSF56300">
    <property type="entry name" value="Metallo-dependent phosphatases"/>
    <property type="match status" value="1"/>
</dbReference>
<keyword evidence="5" id="KW-1185">Reference proteome</keyword>
<keyword evidence="2" id="KW-0479">Metal-binding</keyword>
<dbReference type="AlphaFoldDB" id="A0A848M880"/>
<comment type="similarity">
    <text evidence="1 2">Belongs to the metallophosphoesterase superfamily. YfcE family.</text>
</comment>
<dbReference type="InterPro" id="IPR000979">
    <property type="entry name" value="Phosphodiesterase_MJ0936/Vps29"/>
</dbReference>
<protein>
    <recommendedName>
        <fullName evidence="2">Phosphoesterase</fullName>
        <ecNumber evidence="2">3.1.4.-</ecNumber>
    </recommendedName>
</protein>
<dbReference type="NCBIfam" id="TIGR00040">
    <property type="entry name" value="yfcE"/>
    <property type="match status" value="1"/>
</dbReference>
<evidence type="ECO:0000313" key="4">
    <source>
        <dbReference type="EMBL" id="NMO96292.1"/>
    </source>
</evidence>
<organism evidence="4 5">
    <name type="scientific">Paenibacillus lemnae</name>
    <dbReference type="NCBI Taxonomy" id="1330551"/>
    <lineage>
        <taxon>Bacteria</taxon>
        <taxon>Bacillati</taxon>
        <taxon>Bacillota</taxon>
        <taxon>Bacilli</taxon>
        <taxon>Bacillales</taxon>
        <taxon>Paenibacillaceae</taxon>
        <taxon>Paenibacillus</taxon>
    </lineage>
</organism>
<dbReference type="Gene3D" id="3.60.21.10">
    <property type="match status" value="1"/>
</dbReference>
<gene>
    <name evidence="4" type="ORF">HII30_10970</name>
</gene>
<feature type="domain" description="Calcineurin-like phosphoesterase" evidence="3">
    <location>
        <begin position="6"/>
        <end position="157"/>
    </location>
</feature>
<comment type="caution">
    <text evidence="4">The sequence shown here is derived from an EMBL/GenBank/DDBJ whole genome shotgun (WGS) entry which is preliminary data.</text>
</comment>
<dbReference type="GO" id="GO:0016787">
    <property type="term" value="F:hydrolase activity"/>
    <property type="evidence" value="ECO:0007669"/>
    <property type="project" value="UniProtKB-UniRule"/>
</dbReference>
<dbReference type="EC" id="3.1.4.-" evidence="2"/>
<comment type="cofactor">
    <cofactor evidence="2">
        <name>a divalent metal cation</name>
        <dbReference type="ChEBI" id="CHEBI:60240"/>
    </cofactor>
</comment>
<proteinExistence type="inferred from homology"/>
<dbReference type="InterPro" id="IPR024654">
    <property type="entry name" value="Calcineurin-like_PHP_lpxH"/>
</dbReference>
<dbReference type="Proteomes" id="UP000565468">
    <property type="component" value="Unassembled WGS sequence"/>
</dbReference>
<dbReference type="Pfam" id="PF12850">
    <property type="entry name" value="Metallophos_2"/>
    <property type="match status" value="1"/>
</dbReference>
<accession>A0A848M880</accession>
<evidence type="ECO:0000313" key="5">
    <source>
        <dbReference type="Proteomes" id="UP000565468"/>
    </source>
</evidence>
<dbReference type="RefSeq" id="WP_169505072.1">
    <property type="nucleotide sequence ID" value="NZ_JABBPN010000008.1"/>
</dbReference>
<name>A0A848M880_PAELE</name>